<proteinExistence type="predicted"/>
<dbReference type="SUPFAM" id="SSF55154">
    <property type="entry name" value="CYTH-like phosphatases"/>
    <property type="match status" value="1"/>
</dbReference>
<dbReference type="InterPro" id="IPR023577">
    <property type="entry name" value="CYTH_domain"/>
</dbReference>
<dbReference type="OrthoDB" id="3034217at2"/>
<gene>
    <name evidence="3" type="ORF">FKZ61_17260</name>
</gene>
<dbReference type="PANTHER" id="PTHR39339">
    <property type="entry name" value="SLR1444 PROTEIN"/>
    <property type="match status" value="1"/>
</dbReference>
<dbReference type="PROSITE" id="PS51707">
    <property type="entry name" value="CYTH"/>
    <property type="match status" value="1"/>
</dbReference>
<dbReference type="Gene3D" id="2.40.320.10">
    <property type="entry name" value="Hypothetical Protein Pfu-838710-001"/>
    <property type="match status" value="1"/>
</dbReference>
<dbReference type="Gene3D" id="1.40.20.10">
    <property type="entry name" value="CHAD domain"/>
    <property type="match status" value="1"/>
</dbReference>
<protein>
    <submittedName>
        <fullName evidence="3">CHAD domain-containing protein</fullName>
    </submittedName>
</protein>
<organism evidence="3 4">
    <name type="scientific">Litorilinea aerophila</name>
    <dbReference type="NCBI Taxonomy" id="1204385"/>
    <lineage>
        <taxon>Bacteria</taxon>
        <taxon>Bacillati</taxon>
        <taxon>Chloroflexota</taxon>
        <taxon>Caldilineae</taxon>
        <taxon>Caldilineales</taxon>
        <taxon>Caldilineaceae</taxon>
        <taxon>Litorilinea</taxon>
    </lineage>
</organism>
<dbReference type="SMART" id="SM00880">
    <property type="entry name" value="CHAD"/>
    <property type="match status" value="1"/>
</dbReference>
<dbReference type="PROSITE" id="PS51708">
    <property type="entry name" value="CHAD"/>
    <property type="match status" value="1"/>
</dbReference>
<sequence>MPREIEAKLRPRHKSMAPEEVQQAAQALDGYRFQPQREVELWDGYFDTDAYDLIRHGYVLRLRRVDGQILAGLKGIPLRRGAVVERLEVEVPLPADTPLPPPAWPPAIQEVLGGLGVEETPLRLLCLLQQRRSKGLLWPQVGVPELDGQAGPLAELSLDRVSVYPPEATTGATHAQPGAQPWHQFDELELELLADSEADALRPLVRQLRKALGLKVARENKLETALRALSQLEPTPAGPVAGIQPEMPVAEACRLIWRVQLMQLVLNEHGARSGRDPEYIHDMRVAIRRARTVQRLFVDHWRRKRVRPFLKRMKQAGRALGRVRDLDVGLAGLARGRKSWPGMDGQVLRQLRRAWRQQRQQEHAALVAFLDREEWRQFIQELDRFCRTPGAGTPKRDRAPGEALHPYQVRHVFPNTLWHHFSLIRSAEALLDQGVELSAETLHGLRVECKYLRYGLEFSRHLLGEEGEALIRQLKGLQDYLGHLNDRVVACKRLQKWQARQDGSGPLDAWIEGEMGEIAGMVQEFPGHFRHFIRPENRRRLAIALARL</sequence>
<feature type="domain" description="CHAD" evidence="2">
    <location>
        <begin position="246"/>
        <end position="538"/>
    </location>
</feature>
<comment type="caution">
    <text evidence="3">The sequence shown here is derived from an EMBL/GenBank/DDBJ whole genome shotgun (WGS) entry which is preliminary data.</text>
</comment>
<feature type="domain" description="CYTH" evidence="1">
    <location>
        <begin position="2"/>
        <end position="231"/>
    </location>
</feature>
<dbReference type="EMBL" id="VIGC01000025">
    <property type="protein sequence ID" value="TQE94299.1"/>
    <property type="molecule type" value="Genomic_DNA"/>
</dbReference>
<reference evidence="3 4" key="1">
    <citation type="submission" date="2019-06" db="EMBL/GenBank/DDBJ databases">
        <title>Genome sequence of Litorilinea aerophila BAA-2444.</title>
        <authorList>
            <person name="Maclea K.S."/>
            <person name="Maurais E.G."/>
            <person name="Iannazzi L.C."/>
        </authorList>
    </citation>
    <scope>NUCLEOTIDE SEQUENCE [LARGE SCALE GENOMIC DNA]</scope>
    <source>
        <strain evidence="3 4">ATCC BAA-2444</strain>
    </source>
</reference>
<dbReference type="Pfam" id="PF05235">
    <property type="entry name" value="CHAD"/>
    <property type="match status" value="1"/>
</dbReference>
<dbReference type="InterPro" id="IPR038186">
    <property type="entry name" value="CHAD_dom_sf"/>
</dbReference>
<dbReference type="Proteomes" id="UP000317371">
    <property type="component" value="Unassembled WGS sequence"/>
</dbReference>
<evidence type="ECO:0000313" key="4">
    <source>
        <dbReference type="Proteomes" id="UP000317371"/>
    </source>
</evidence>
<dbReference type="InParanoid" id="A0A540VC08"/>
<evidence type="ECO:0000259" key="1">
    <source>
        <dbReference type="PROSITE" id="PS51707"/>
    </source>
</evidence>
<dbReference type="SMART" id="SM01118">
    <property type="entry name" value="CYTH"/>
    <property type="match status" value="1"/>
</dbReference>
<evidence type="ECO:0000259" key="2">
    <source>
        <dbReference type="PROSITE" id="PS51708"/>
    </source>
</evidence>
<dbReference type="AlphaFoldDB" id="A0A540VC08"/>
<name>A0A540VC08_9CHLR</name>
<dbReference type="InterPro" id="IPR007899">
    <property type="entry name" value="CHAD_dom"/>
</dbReference>
<accession>A0A540VC08</accession>
<dbReference type="Pfam" id="PF01928">
    <property type="entry name" value="CYTH"/>
    <property type="match status" value="1"/>
</dbReference>
<dbReference type="RefSeq" id="WP_141611405.1">
    <property type="nucleotide sequence ID" value="NZ_VIGC02000025.1"/>
</dbReference>
<dbReference type="InterPro" id="IPR033469">
    <property type="entry name" value="CYTH-like_dom_sf"/>
</dbReference>
<keyword evidence="4" id="KW-1185">Reference proteome</keyword>
<evidence type="ECO:0000313" key="3">
    <source>
        <dbReference type="EMBL" id="TQE94299.1"/>
    </source>
</evidence>
<dbReference type="PANTHER" id="PTHR39339:SF1">
    <property type="entry name" value="CHAD DOMAIN-CONTAINING PROTEIN"/>
    <property type="match status" value="1"/>
</dbReference>